<keyword evidence="2" id="KW-1185">Reference proteome</keyword>
<comment type="caution">
    <text evidence="1">The sequence shown here is derived from an EMBL/GenBank/DDBJ whole genome shotgun (WGS) entry which is preliminary data.</text>
</comment>
<organism evidence="1 2">
    <name type="scientific">Roseisolibacter agri</name>
    <dbReference type="NCBI Taxonomy" id="2014610"/>
    <lineage>
        <taxon>Bacteria</taxon>
        <taxon>Pseudomonadati</taxon>
        <taxon>Gemmatimonadota</taxon>
        <taxon>Gemmatimonadia</taxon>
        <taxon>Gemmatimonadales</taxon>
        <taxon>Gemmatimonadaceae</taxon>
        <taxon>Roseisolibacter</taxon>
    </lineage>
</organism>
<protein>
    <submittedName>
        <fullName evidence="1">Uncharacterized protein</fullName>
    </submittedName>
</protein>
<dbReference type="Proteomes" id="UP001161325">
    <property type="component" value="Unassembled WGS sequence"/>
</dbReference>
<evidence type="ECO:0000313" key="2">
    <source>
        <dbReference type="Proteomes" id="UP001161325"/>
    </source>
</evidence>
<proteinExistence type="predicted"/>
<accession>A0AA37QGA9</accession>
<reference evidence="1" key="1">
    <citation type="submission" date="2022-08" db="EMBL/GenBank/DDBJ databases">
        <title>Draft genome sequencing of Roseisolibacter agri AW1220.</title>
        <authorList>
            <person name="Tobiishi Y."/>
            <person name="Tonouchi A."/>
        </authorList>
    </citation>
    <scope>NUCLEOTIDE SEQUENCE</scope>
    <source>
        <strain evidence="1">AW1220</strain>
    </source>
</reference>
<gene>
    <name evidence="1" type="ORF">rosag_23880</name>
</gene>
<dbReference type="EMBL" id="BRXS01000003">
    <property type="protein sequence ID" value="GLC25875.1"/>
    <property type="molecule type" value="Genomic_DNA"/>
</dbReference>
<evidence type="ECO:0000313" key="1">
    <source>
        <dbReference type="EMBL" id="GLC25875.1"/>
    </source>
</evidence>
<name>A0AA37QGA9_9BACT</name>
<dbReference type="RefSeq" id="WP_284350334.1">
    <property type="nucleotide sequence ID" value="NZ_BRXS01000003.1"/>
</dbReference>
<sequence length="132" mass="13954">MRPTPLLSLILSLVDPVLPPVPPGARHDAACSAALTESTFGLQRTTAFAVSDVPATRAFYRARGWQVLGGSTDGYVLISPDRRMRGSLASQLAQFRRIAADVEKRGLQGYDHVKACVGIPDGAALILAEPAG</sequence>
<dbReference type="AlphaFoldDB" id="A0AA37QGA9"/>